<feature type="signal peptide" evidence="1">
    <location>
        <begin position="1"/>
        <end position="18"/>
    </location>
</feature>
<dbReference type="EMBL" id="BLLK01000027">
    <property type="protein sequence ID" value="GFH48450.1"/>
    <property type="molecule type" value="Genomic_DNA"/>
</dbReference>
<dbReference type="InterPro" id="IPR040703">
    <property type="entry name" value="LCIB/C_CA"/>
</dbReference>
<comment type="caution">
    <text evidence="3">The sequence shown here is derived from an EMBL/GenBank/DDBJ whole genome shotgun (WGS) entry which is preliminary data.</text>
</comment>
<organism evidence="3 4">
    <name type="scientific">Chaetoceros tenuissimus</name>
    <dbReference type="NCBI Taxonomy" id="426638"/>
    <lineage>
        <taxon>Eukaryota</taxon>
        <taxon>Sar</taxon>
        <taxon>Stramenopiles</taxon>
        <taxon>Ochrophyta</taxon>
        <taxon>Bacillariophyta</taxon>
        <taxon>Coscinodiscophyceae</taxon>
        <taxon>Chaetocerotophycidae</taxon>
        <taxon>Chaetocerotales</taxon>
        <taxon>Chaetocerotaceae</taxon>
        <taxon>Chaetoceros</taxon>
    </lineage>
</organism>
<evidence type="ECO:0000256" key="1">
    <source>
        <dbReference type="SAM" id="SignalP"/>
    </source>
</evidence>
<keyword evidence="1" id="KW-0732">Signal</keyword>
<evidence type="ECO:0000313" key="4">
    <source>
        <dbReference type="Proteomes" id="UP001054902"/>
    </source>
</evidence>
<gene>
    <name evidence="3" type="ORF">CTEN210_04926</name>
</gene>
<accession>A0AAD3CPI9</accession>
<keyword evidence="4" id="KW-1185">Reference proteome</keyword>
<name>A0AAD3CPI9_9STRA</name>
<dbReference type="Proteomes" id="UP001054902">
    <property type="component" value="Unassembled WGS sequence"/>
</dbReference>
<dbReference type="PANTHER" id="PTHR38016:SF1">
    <property type="entry name" value="LIMITING CO2-INDUCIBLE PROTEIN B_C BETA CARBONYIC ANHYDRASE DOMAIN-CONTAINING PROTEIN"/>
    <property type="match status" value="1"/>
</dbReference>
<feature type="domain" description="Limiting CO2-inducible protein B/C beta carbonyic anhydrase" evidence="2">
    <location>
        <begin position="125"/>
        <end position="346"/>
    </location>
</feature>
<feature type="domain" description="Limiting CO2-inducible protein B/C beta carbonyic anhydrase" evidence="2">
    <location>
        <begin position="374"/>
        <end position="594"/>
    </location>
</feature>
<evidence type="ECO:0000259" key="2">
    <source>
        <dbReference type="Pfam" id="PF18599"/>
    </source>
</evidence>
<protein>
    <recommendedName>
        <fullName evidence="2">Limiting CO2-inducible protein B/C beta carbonyic anhydrase domain-containing protein</fullName>
    </recommendedName>
</protein>
<feature type="chain" id="PRO_5042111195" description="Limiting CO2-inducible protein B/C beta carbonyic anhydrase domain-containing protein" evidence="1">
    <location>
        <begin position="19"/>
        <end position="606"/>
    </location>
</feature>
<dbReference type="PANTHER" id="PTHR38016">
    <property type="entry name" value="UNNAMED PRODUCT"/>
    <property type="match status" value="1"/>
</dbReference>
<dbReference type="AlphaFoldDB" id="A0AAD3CPI9"/>
<reference evidence="3 4" key="1">
    <citation type="journal article" date="2021" name="Sci. Rep.">
        <title>The genome of the diatom Chaetoceros tenuissimus carries an ancient integrated fragment of an extant virus.</title>
        <authorList>
            <person name="Hongo Y."/>
            <person name="Kimura K."/>
            <person name="Takaki Y."/>
            <person name="Yoshida Y."/>
            <person name="Baba S."/>
            <person name="Kobayashi G."/>
            <person name="Nagasaki K."/>
            <person name="Hano T."/>
            <person name="Tomaru Y."/>
        </authorList>
    </citation>
    <scope>NUCLEOTIDE SEQUENCE [LARGE SCALE GENOMIC DNA]</scope>
    <source>
        <strain evidence="3 4">NIES-3715</strain>
    </source>
</reference>
<evidence type="ECO:0000313" key="3">
    <source>
        <dbReference type="EMBL" id="GFH48450.1"/>
    </source>
</evidence>
<proteinExistence type="predicted"/>
<dbReference type="Pfam" id="PF18599">
    <property type="entry name" value="LCIB_C_CA"/>
    <property type="match status" value="2"/>
</dbReference>
<sequence>MKISAFPLLVASLSGAAAFAPANVAPARSVGLRMAGDALAEKTNKELNQMIKESFPEMSFLKRKSLSKDKMLSLLSGPTTKAGGKVEWAVGKGATTFGLGLDQAPVEVASPTTPFPKAVEAFPGALTNQELVSMIDATLAENGYDRDNTLVACSLCCDEVNRPLETDLAGVYTNNFNMGGLAGFPFGGAVAFGAMAAHIPDGGSTLMIYGPHVGVDSTGAVGTVERRGREKGGSCCGSAVAASGYVASVLSGEAEKAAIPDDPVHAQQAYVGDMLLPYAERLEAAEDKMVELPYALYDAQSDMVERIVSASAGGVADGNIAVLGGVQINTPEGFSDYFLPLSFELYNNKGELVDDLLANDEKPFNKVKDIFPGALTNAELVAKVEKTLTSNGFESDKTLVATSLCCDEVNRPLELEFNEKFDTNFNMGGLAGFPFGGAVSFGAMAAHIPDGGSTLCVYGPHVGVDSTGAVGTVERRGREKGGSCCGSAVAASGYVASVLKGDEPATLPEDVIDAQQYFVGKMLLPYAEQLEEADDKMVELPYALYGAQSELITKIVEGGAGGVADGEIAVLGGIQINTPPGFTDYYMPLSFDLYNNKGEKTKALWS</sequence>